<dbReference type="Pfam" id="PF03808">
    <property type="entry name" value="Glyco_tran_WecG"/>
    <property type="match status" value="1"/>
</dbReference>
<dbReference type="EMBL" id="JOTN01000001">
    <property type="protein sequence ID" value="KEK21540.1"/>
    <property type="molecule type" value="Genomic_DNA"/>
</dbReference>
<keyword evidence="3 5" id="KW-0777">Teichoic acid biosynthesis</keyword>
<evidence type="ECO:0000256" key="4">
    <source>
        <dbReference type="ARBA" id="ARBA00023316"/>
    </source>
</evidence>
<evidence type="ECO:0000313" key="6">
    <source>
        <dbReference type="EMBL" id="KEK21540.1"/>
    </source>
</evidence>
<gene>
    <name evidence="6" type="ORF">BAMA_01860</name>
</gene>
<evidence type="ECO:0000256" key="3">
    <source>
        <dbReference type="ARBA" id="ARBA00022944"/>
    </source>
</evidence>
<dbReference type="GO" id="GO:0071555">
    <property type="term" value="P:cell wall organization"/>
    <property type="evidence" value="ECO:0007669"/>
    <property type="project" value="UniProtKB-KW"/>
</dbReference>
<dbReference type="RefSeq" id="WP_034635535.1">
    <property type="nucleotide sequence ID" value="NZ_CBCSJC010000002.1"/>
</dbReference>
<dbReference type="GO" id="GO:0019350">
    <property type="term" value="P:teichoic acid biosynthetic process"/>
    <property type="evidence" value="ECO:0007669"/>
    <property type="project" value="UniProtKB-UniRule"/>
</dbReference>
<dbReference type="Proteomes" id="UP000027822">
    <property type="component" value="Unassembled WGS sequence"/>
</dbReference>
<evidence type="ECO:0000256" key="2">
    <source>
        <dbReference type="ARBA" id="ARBA00022679"/>
    </source>
</evidence>
<dbReference type="CDD" id="cd06533">
    <property type="entry name" value="Glyco_transf_WecG_TagA"/>
    <property type="match status" value="1"/>
</dbReference>
<protein>
    <recommendedName>
        <fullName evidence="5">N-acetylglucosaminyldiphosphoundecaprenol N-acetyl-beta-D-mannosaminyltransferase</fullName>
        <ecNumber evidence="5">2.4.1.187</ecNumber>
    </recommendedName>
    <alternativeName>
        <fullName evidence="5">N-acetylmannosaminyltransferase</fullName>
    </alternativeName>
    <alternativeName>
        <fullName evidence="5">UDP-N-acetylmannosamine transferase</fullName>
    </alternativeName>
    <alternativeName>
        <fullName evidence="5">UDP-N-acetylmannosamine:N-acetylglucosaminyl pyrophosphorylundecaprenol N-acetylmannosaminyltransferase</fullName>
    </alternativeName>
</protein>
<comment type="pathway">
    <text evidence="5">Cell wall biogenesis; teichoic acid biosynthesis.</text>
</comment>
<dbReference type="NCBIfam" id="TIGR00696">
    <property type="entry name" value="wecG_tagA_cpsF"/>
    <property type="match status" value="1"/>
</dbReference>
<evidence type="ECO:0000313" key="7">
    <source>
        <dbReference type="Proteomes" id="UP000027822"/>
    </source>
</evidence>
<reference evidence="6 7" key="1">
    <citation type="submission" date="2014-06" db="EMBL/GenBank/DDBJ databases">
        <title>Draft genome sequence of Bacillus manliponensis JCM 15802 (MCCC 1A00708).</title>
        <authorList>
            <person name="Lai Q."/>
            <person name="Liu Y."/>
            <person name="Shao Z."/>
        </authorList>
    </citation>
    <scope>NUCLEOTIDE SEQUENCE [LARGE SCALE GENOMIC DNA]</scope>
    <source>
        <strain evidence="6 7">JCM 15802</strain>
    </source>
</reference>
<evidence type="ECO:0000256" key="5">
    <source>
        <dbReference type="HAMAP-Rule" id="MF_02070"/>
    </source>
</evidence>
<accession>A0A073K4S8</accession>
<organism evidence="6 7">
    <name type="scientific">Bacillus manliponensis</name>
    <dbReference type="NCBI Taxonomy" id="574376"/>
    <lineage>
        <taxon>Bacteria</taxon>
        <taxon>Bacillati</taxon>
        <taxon>Bacillota</taxon>
        <taxon>Bacilli</taxon>
        <taxon>Bacillales</taxon>
        <taxon>Bacillaceae</taxon>
        <taxon>Bacillus</taxon>
        <taxon>Bacillus cereus group</taxon>
    </lineage>
</organism>
<dbReference type="AlphaFoldDB" id="A0A073K4S8"/>
<keyword evidence="4 5" id="KW-0961">Cell wall biogenesis/degradation</keyword>
<dbReference type="eggNOG" id="COG1922">
    <property type="taxonomic scope" value="Bacteria"/>
</dbReference>
<keyword evidence="2 5" id="KW-0808">Transferase</keyword>
<dbReference type="PANTHER" id="PTHR34136">
    <property type="match status" value="1"/>
</dbReference>
<dbReference type="InterPro" id="IPR004629">
    <property type="entry name" value="WecG_TagA_CpsF"/>
</dbReference>
<dbReference type="EC" id="2.4.1.187" evidence="5"/>
<comment type="catalytic activity">
    <reaction evidence="5">
        <text>UDP-N-acetyl-alpha-D-mannosamine + N-acetyl-alpha-D-glucosaminyl-di-trans,octa-cis-undecaprenyl diphosphate = N-acetyl-beta-D-mannosaminyl-(1-&gt;4)-N-acetyl-alpha-D-glucosaminyl di-trans,octa-cis-undecaprenyl diphosphate + UDP + H(+)</text>
        <dbReference type="Rhea" id="RHEA:16053"/>
        <dbReference type="ChEBI" id="CHEBI:15378"/>
        <dbReference type="ChEBI" id="CHEBI:58223"/>
        <dbReference type="ChEBI" id="CHEBI:62959"/>
        <dbReference type="ChEBI" id="CHEBI:68623"/>
        <dbReference type="ChEBI" id="CHEBI:132210"/>
        <dbReference type="EC" id="2.4.1.187"/>
    </reaction>
</comment>
<comment type="caution">
    <text evidence="6">The sequence shown here is derived from an EMBL/GenBank/DDBJ whole genome shotgun (WGS) entry which is preliminary data.</text>
</comment>
<dbReference type="STRING" id="574376.BAMA_01860"/>
<comment type="function">
    <text evidence="5">Catalyzes the conversion of GlcNAc-PP-undecaprenol into ManNAc-GlcNAc-PP-undecaprenol, the first committed lipid intermediate in the de novo synthesis of teichoic acid.</text>
</comment>
<keyword evidence="1 5" id="KW-0328">Glycosyltransferase</keyword>
<comment type="similarity">
    <text evidence="5">Belongs to the glycosyltransferase 26 family. TagA/TarA subfamily.</text>
</comment>
<dbReference type="UniPathway" id="UPA00632"/>
<dbReference type="HAMAP" id="MF_02070">
    <property type="entry name" value="TagA_TarA"/>
    <property type="match status" value="1"/>
</dbReference>
<name>A0A073K4S8_9BACI</name>
<dbReference type="PANTHER" id="PTHR34136:SF1">
    <property type="entry name" value="UDP-N-ACETYL-D-MANNOSAMINURONIC ACID TRANSFERASE"/>
    <property type="match status" value="1"/>
</dbReference>
<dbReference type="InterPro" id="IPR034714">
    <property type="entry name" value="TagA_TarA"/>
</dbReference>
<dbReference type="GO" id="GO:0047244">
    <property type="term" value="F:N-acetylglucosaminyldiphosphoundecaprenol N-acetyl-beta-D-mannosaminyltransferase activity"/>
    <property type="evidence" value="ECO:0007669"/>
    <property type="project" value="UniProtKB-UniRule"/>
</dbReference>
<keyword evidence="7" id="KW-1185">Reference proteome</keyword>
<proteinExistence type="inferred from homology"/>
<sequence length="246" mass="27485">MGLQTVDILGVPFSTMTMDETVQYLVNELEKEQAHTFQVVTANPEIVMCAKKDSSFHKTLLEANLITPDGIGVVKASAMLGAPLKERVAGFDLMNELFAALSKQGKKASVFLLGAKPHVVERAANTLTEKYSAVSIVGTQDGYFKQEQEEEIVARIQEAKPDLLLVALGFPRQENFIQNNKNRLNTKLAVGVGGSLDVWAGEVKRAPKWIQAVHLEWFYRLCSNPTRWRRQLVLAEFLKEVVRTKK</sequence>
<evidence type="ECO:0000256" key="1">
    <source>
        <dbReference type="ARBA" id="ARBA00022676"/>
    </source>
</evidence>
<dbReference type="OrthoDB" id="9771846at2"/>